<evidence type="ECO:0000313" key="2">
    <source>
        <dbReference type="EMBL" id="KAJ5217419.1"/>
    </source>
</evidence>
<dbReference type="AlphaFoldDB" id="A0A9W9NEF4"/>
<evidence type="ECO:0000256" key="1">
    <source>
        <dbReference type="SAM" id="MobiDB-lite"/>
    </source>
</evidence>
<keyword evidence="3" id="KW-1185">Reference proteome</keyword>
<dbReference type="Proteomes" id="UP001150941">
    <property type="component" value="Unassembled WGS sequence"/>
</dbReference>
<name>A0A9W9NEF4_9EURO</name>
<accession>A0A9W9NEF4</accession>
<feature type="region of interest" description="Disordered" evidence="1">
    <location>
        <begin position="68"/>
        <end position="94"/>
    </location>
</feature>
<reference evidence="2" key="1">
    <citation type="submission" date="2022-11" db="EMBL/GenBank/DDBJ databases">
        <authorList>
            <person name="Petersen C."/>
        </authorList>
    </citation>
    <scope>NUCLEOTIDE SEQUENCE</scope>
    <source>
        <strain evidence="2">IBT 19713</strain>
    </source>
</reference>
<comment type="caution">
    <text evidence="2">The sequence shown here is derived from an EMBL/GenBank/DDBJ whole genome shotgun (WGS) entry which is preliminary data.</text>
</comment>
<gene>
    <name evidence="2" type="ORF">N7468_010427</name>
</gene>
<evidence type="ECO:0000313" key="3">
    <source>
        <dbReference type="Proteomes" id="UP001150941"/>
    </source>
</evidence>
<organism evidence="2 3">
    <name type="scientific">Penicillium chermesinum</name>
    <dbReference type="NCBI Taxonomy" id="63820"/>
    <lineage>
        <taxon>Eukaryota</taxon>
        <taxon>Fungi</taxon>
        <taxon>Dikarya</taxon>
        <taxon>Ascomycota</taxon>
        <taxon>Pezizomycotina</taxon>
        <taxon>Eurotiomycetes</taxon>
        <taxon>Eurotiomycetidae</taxon>
        <taxon>Eurotiales</taxon>
        <taxon>Aspergillaceae</taxon>
        <taxon>Penicillium</taxon>
    </lineage>
</organism>
<proteinExistence type="predicted"/>
<dbReference type="EMBL" id="JAPQKS010000008">
    <property type="protein sequence ID" value="KAJ5217419.1"/>
    <property type="molecule type" value="Genomic_DNA"/>
</dbReference>
<reference evidence="2" key="2">
    <citation type="journal article" date="2023" name="IMA Fungus">
        <title>Comparative genomic study of the Penicillium genus elucidates a diverse pangenome and 15 lateral gene transfer events.</title>
        <authorList>
            <person name="Petersen C."/>
            <person name="Sorensen T."/>
            <person name="Nielsen M.R."/>
            <person name="Sondergaard T.E."/>
            <person name="Sorensen J.L."/>
            <person name="Fitzpatrick D.A."/>
            <person name="Frisvad J.C."/>
            <person name="Nielsen K.L."/>
        </authorList>
    </citation>
    <scope>NUCLEOTIDE SEQUENCE</scope>
    <source>
        <strain evidence="2">IBT 19713</strain>
    </source>
</reference>
<feature type="region of interest" description="Disordered" evidence="1">
    <location>
        <begin position="1"/>
        <end position="25"/>
    </location>
</feature>
<protein>
    <submittedName>
        <fullName evidence="2">Uncharacterized protein</fullName>
    </submittedName>
</protein>
<sequence>MPVPISNIGSGPYGTAAKSDDANRKIDAEQIESIFQEMSKSQENVAASASSSRRPSWFSRQYVFSRHPGGILDTNGAQTQQNEHSPRQQVPLPQ</sequence>
<dbReference type="GeneID" id="83207026"/>
<dbReference type="RefSeq" id="XP_058326290.1">
    <property type="nucleotide sequence ID" value="XM_058479722.1"/>
</dbReference>